<evidence type="ECO:0000259" key="7">
    <source>
        <dbReference type="Pfam" id="PF00884"/>
    </source>
</evidence>
<dbReference type="Gene3D" id="3.40.720.10">
    <property type="entry name" value="Alkaline Phosphatase, subunit A"/>
    <property type="match status" value="1"/>
</dbReference>
<dbReference type="SUPFAM" id="SSF53649">
    <property type="entry name" value="Alkaline phosphatase-like"/>
    <property type="match status" value="1"/>
</dbReference>
<reference evidence="9" key="1">
    <citation type="journal article" date="2019" name="Int. J. Syst. Evol. Microbiol.">
        <title>The Global Catalogue of Microorganisms (GCM) 10K type strain sequencing project: providing services to taxonomists for standard genome sequencing and annotation.</title>
        <authorList>
            <consortium name="The Broad Institute Genomics Platform"/>
            <consortium name="The Broad Institute Genome Sequencing Center for Infectious Disease"/>
            <person name="Wu L."/>
            <person name="Ma J."/>
        </authorList>
    </citation>
    <scope>NUCLEOTIDE SEQUENCE [LARGE SCALE GENOMIC DNA]</scope>
    <source>
        <strain evidence="9">JCM 16545</strain>
    </source>
</reference>
<evidence type="ECO:0000313" key="9">
    <source>
        <dbReference type="Proteomes" id="UP001597297"/>
    </source>
</evidence>
<comment type="caution">
    <text evidence="8">The sequence shown here is derived from an EMBL/GenBank/DDBJ whole genome shotgun (WGS) entry which is preliminary data.</text>
</comment>
<dbReference type="EMBL" id="JBHUJC010000029">
    <property type="protein sequence ID" value="MFD2276868.1"/>
    <property type="molecule type" value="Genomic_DNA"/>
</dbReference>
<keyword evidence="3" id="KW-0378">Hydrolase</keyword>
<organism evidence="8 9">
    <name type="scientific">Rubritalea spongiae</name>
    <dbReference type="NCBI Taxonomy" id="430797"/>
    <lineage>
        <taxon>Bacteria</taxon>
        <taxon>Pseudomonadati</taxon>
        <taxon>Verrucomicrobiota</taxon>
        <taxon>Verrucomicrobiia</taxon>
        <taxon>Verrucomicrobiales</taxon>
        <taxon>Rubritaleaceae</taxon>
        <taxon>Rubritalea</taxon>
    </lineage>
</organism>
<sequence length="475" mass="53762">MKKSFLIRTLYLLSTFIGMLAHAGKPNVVLIMADDLGWETISSYGAEDYKTPNIDRLAADGIRFEHCYSTPICTPSRVMIMTGKYNFRNYTHFGYLNPKEKTFAQLMQQAGYKTAIAGKWQLNGLYDKKTFADHRDNSRPHQLGFDEYCLWQLTTPVNKKGPNMTERFWSSPLEHNGKLLTVAENAGKYGPDMMSDFVCDFIQRHKDQPFFVYYPTLLPHDPFVPTPDTIGDAPRTQTTNLEPKSDEAKKRNFVAMVEYLDKIVGKIVKQLDEVGQLENTLILFTADNGTSPKIHSKWNGREIQGGKGAMKDNGTHVPLVAYWKGKSMQGELCSDLVDFTDVYPTLAELAGVPLNDTDPHDGQSFLPQILGKPTTPRRYALCHYQPYWGASKNAGAFVRTDRFKLYADGRFYDISKDLDEKNNLAGAIRGDMAITIHQHLQKLIQQLPPVPKGGKKSTERPTHPNWPILKTTQNQ</sequence>
<dbReference type="PANTHER" id="PTHR42693:SF53">
    <property type="entry name" value="ENDO-4-O-SULFATASE"/>
    <property type="match status" value="1"/>
</dbReference>
<keyword evidence="2" id="KW-0479">Metal-binding</keyword>
<name>A0ABW5E4D7_9BACT</name>
<evidence type="ECO:0000313" key="8">
    <source>
        <dbReference type="EMBL" id="MFD2276868.1"/>
    </source>
</evidence>
<dbReference type="InterPro" id="IPR000917">
    <property type="entry name" value="Sulfatase_N"/>
</dbReference>
<keyword evidence="9" id="KW-1185">Reference proteome</keyword>
<feature type="region of interest" description="Disordered" evidence="5">
    <location>
        <begin position="448"/>
        <end position="475"/>
    </location>
</feature>
<keyword evidence="6" id="KW-0732">Signal</keyword>
<dbReference type="InterPro" id="IPR024607">
    <property type="entry name" value="Sulfatase_CS"/>
</dbReference>
<dbReference type="PANTHER" id="PTHR42693">
    <property type="entry name" value="ARYLSULFATASE FAMILY MEMBER"/>
    <property type="match status" value="1"/>
</dbReference>
<dbReference type="InterPro" id="IPR017850">
    <property type="entry name" value="Alkaline_phosphatase_core_sf"/>
</dbReference>
<dbReference type="InterPro" id="IPR050738">
    <property type="entry name" value="Sulfatase"/>
</dbReference>
<keyword evidence="4" id="KW-0106">Calcium</keyword>
<dbReference type="CDD" id="cd16151">
    <property type="entry name" value="sulfatase_like"/>
    <property type="match status" value="1"/>
</dbReference>
<feature type="chain" id="PRO_5045143861" evidence="6">
    <location>
        <begin position="24"/>
        <end position="475"/>
    </location>
</feature>
<feature type="signal peptide" evidence="6">
    <location>
        <begin position="1"/>
        <end position="23"/>
    </location>
</feature>
<feature type="domain" description="Sulfatase N-terminal" evidence="7">
    <location>
        <begin position="26"/>
        <end position="352"/>
    </location>
</feature>
<dbReference type="PROSITE" id="PS00523">
    <property type="entry name" value="SULFATASE_1"/>
    <property type="match status" value="1"/>
</dbReference>
<evidence type="ECO:0000256" key="2">
    <source>
        <dbReference type="ARBA" id="ARBA00022723"/>
    </source>
</evidence>
<gene>
    <name evidence="8" type="ORF">ACFSQZ_10335</name>
</gene>
<protein>
    <submittedName>
        <fullName evidence="8">Sulfatase-like hydrolase/transferase</fullName>
    </submittedName>
</protein>
<evidence type="ECO:0000256" key="3">
    <source>
        <dbReference type="ARBA" id="ARBA00022801"/>
    </source>
</evidence>
<evidence type="ECO:0000256" key="5">
    <source>
        <dbReference type="SAM" id="MobiDB-lite"/>
    </source>
</evidence>
<proteinExistence type="inferred from homology"/>
<evidence type="ECO:0000256" key="1">
    <source>
        <dbReference type="ARBA" id="ARBA00008779"/>
    </source>
</evidence>
<comment type="similarity">
    <text evidence="1">Belongs to the sulfatase family.</text>
</comment>
<evidence type="ECO:0000256" key="4">
    <source>
        <dbReference type="ARBA" id="ARBA00022837"/>
    </source>
</evidence>
<dbReference type="RefSeq" id="WP_377094183.1">
    <property type="nucleotide sequence ID" value="NZ_JBHSJM010000001.1"/>
</dbReference>
<dbReference type="Proteomes" id="UP001597297">
    <property type="component" value="Unassembled WGS sequence"/>
</dbReference>
<dbReference type="Pfam" id="PF00884">
    <property type="entry name" value="Sulfatase"/>
    <property type="match status" value="1"/>
</dbReference>
<evidence type="ECO:0000256" key="6">
    <source>
        <dbReference type="SAM" id="SignalP"/>
    </source>
</evidence>
<accession>A0ABW5E4D7</accession>